<evidence type="ECO:0000259" key="12">
    <source>
        <dbReference type="PROSITE" id="PS01124"/>
    </source>
</evidence>
<evidence type="ECO:0000313" key="14">
    <source>
        <dbReference type="EMBL" id="HJC15643.1"/>
    </source>
</evidence>
<dbReference type="EMBL" id="DWWU01000032">
    <property type="protein sequence ID" value="HJC15643.1"/>
    <property type="molecule type" value="Genomic_DNA"/>
</dbReference>
<keyword evidence="3" id="KW-0963">Cytoplasm</keyword>
<evidence type="ECO:0000256" key="1">
    <source>
        <dbReference type="ARBA" id="ARBA00004496"/>
    </source>
</evidence>
<dbReference type="GO" id="GO:0043565">
    <property type="term" value="F:sequence-specific DNA binding"/>
    <property type="evidence" value="ECO:0007669"/>
    <property type="project" value="InterPro"/>
</dbReference>
<evidence type="ECO:0000256" key="4">
    <source>
        <dbReference type="ARBA" id="ARBA00022553"/>
    </source>
</evidence>
<keyword evidence="4 10" id="KW-0597">Phosphoprotein</keyword>
<feature type="domain" description="Response regulatory" evidence="13">
    <location>
        <begin position="3"/>
        <end position="121"/>
    </location>
</feature>
<feature type="modified residue" description="4-aspartylphosphate" evidence="10">
    <location>
        <position position="55"/>
    </location>
</feature>
<dbReference type="PROSITE" id="PS00041">
    <property type="entry name" value="HTH_ARAC_FAMILY_1"/>
    <property type="match status" value="1"/>
</dbReference>
<proteinExistence type="predicted"/>
<comment type="caution">
    <text evidence="14">The sequence shown here is derived from an EMBL/GenBank/DDBJ whole genome shotgun (WGS) entry which is preliminary data.</text>
</comment>
<evidence type="ECO:0000256" key="9">
    <source>
        <dbReference type="ARBA" id="ARBA00024867"/>
    </source>
</evidence>
<dbReference type="AlphaFoldDB" id="A0A9D2SNQ1"/>
<dbReference type="SUPFAM" id="SSF46689">
    <property type="entry name" value="Homeodomain-like"/>
    <property type="match status" value="1"/>
</dbReference>
<dbReference type="SMART" id="SM00448">
    <property type="entry name" value="REC"/>
    <property type="match status" value="1"/>
</dbReference>
<dbReference type="InterPro" id="IPR009057">
    <property type="entry name" value="Homeodomain-like_sf"/>
</dbReference>
<evidence type="ECO:0000256" key="3">
    <source>
        <dbReference type="ARBA" id="ARBA00022490"/>
    </source>
</evidence>
<evidence type="ECO:0000256" key="10">
    <source>
        <dbReference type="PROSITE-ProRule" id="PRU00169"/>
    </source>
</evidence>
<dbReference type="Gene3D" id="3.40.50.2300">
    <property type="match status" value="1"/>
</dbReference>
<dbReference type="SMART" id="SM00342">
    <property type="entry name" value="HTH_ARAC"/>
    <property type="match status" value="1"/>
</dbReference>
<dbReference type="Proteomes" id="UP000823849">
    <property type="component" value="Unassembled WGS sequence"/>
</dbReference>
<dbReference type="PROSITE" id="PS01124">
    <property type="entry name" value="HTH_ARAC_FAMILY_2"/>
    <property type="match status" value="1"/>
</dbReference>
<dbReference type="InterPro" id="IPR011006">
    <property type="entry name" value="CheY-like_superfamily"/>
</dbReference>
<dbReference type="Pfam" id="PF12833">
    <property type="entry name" value="HTH_18"/>
    <property type="match status" value="1"/>
</dbReference>
<dbReference type="CDD" id="cd17536">
    <property type="entry name" value="REC_YesN-like"/>
    <property type="match status" value="1"/>
</dbReference>
<sequence length="526" mass="61665">MVRILLVDDEPFIVQGLKAMIELENPKYRIVGEASDGKEALEFLKREKVDLIIADVQMPVMSGLELLETIRKEKISDAYFMVLSGYSDFQYAQQALRYDCIDYVLKPVKQEDLRRVLRQVERLEQEKMEQEEQKQFLEQAMMSRSLAAVLTGEMSSEELEYVEKRLPVSGGLRYVELEMKEEAGRDGAEYRKAFRRACQKHMGEKWKECCVKDIAPDSGRHCTALLLSGEMLREKGQTEKEFLQEFLEKMRQEGFETTAYAGVRVNSLRELEESRRTAAMVKSLRVFGERHEILWYEEEQEKKHGENMILCKEILDELIRAAEENDAGEIARKTEELYRRMGSAGMNRQMVDMNLNYLLFELAHLAMQQNEMVTQEEIFAKIREGACGLQKLRDDQGYLERFVREYAEYLVKLRKKSSRGVLAEVEKEISEHYAENLTLKEMSRKFFVNSAYLGQMFKKKHGISFKEYLNNYRIEQAAELLLRTDKRIYEIAEAVGYHDLDYFINRFISAKGCTPSRFRKKAREEE</sequence>
<dbReference type="Gene3D" id="1.10.10.60">
    <property type="entry name" value="Homeodomain-like"/>
    <property type="match status" value="2"/>
</dbReference>
<evidence type="ECO:0000313" key="15">
    <source>
        <dbReference type="Proteomes" id="UP000823849"/>
    </source>
</evidence>
<keyword evidence="5" id="KW-0902">Two-component regulatory system</keyword>
<dbReference type="PANTHER" id="PTHR42713:SF3">
    <property type="entry name" value="TRANSCRIPTIONAL REGULATORY PROTEIN HPTR"/>
    <property type="match status" value="1"/>
</dbReference>
<evidence type="ECO:0000256" key="8">
    <source>
        <dbReference type="ARBA" id="ARBA00023163"/>
    </source>
</evidence>
<comment type="subcellular location">
    <subcellularLocation>
        <location evidence="1">Cytoplasm</location>
    </subcellularLocation>
</comment>
<dbReference type="GO" id="GO:0000160">
    <property type="term" value="P:phosphorelay signal transduction system"/>
    <property type="evidence" value="ECO:0007669"/>
    <property type="project" value="UniProtKB-KW"/>
</dbReference>
<protein>
    <recommendedName>
        <fullName evidence="2">Stage 0 sporulation protein A homolog</fullName>
    </recommendedName>
</protein>
<feature type="domain" description="HTH araC/xylS-type" evidence="12">
    <location>
        <begin position="423"/>
        <end position="521"/>
    </location>
</feature>
<organism evidence="14 15">
    <name type="scientific">Candidatus Fusicatenibacter intestinigallinarum</name>
    <dbReference type="NCBI Taxonomy" id="2838598"/>
    <lineage>
        <taxon>Bacteria</taxon>
        <taxon>Bacillati</taxon>
        <taxon>Bacillota</taxon>
        <taxon>Clostridia</taxon>
        <taxon>Lachnospirales</taxon>
        <taxon>Lachnospiraceae</taxon>
        <taxon>Fusicatenibacter</taxon>
    </lineage>
</organism>
<evidence type="ECO:0000256" key="6">
    <source>
        <dbReference type="ARBA" id="ARBA00023015"/>
    </source>
</evidence>
<dbReference type="PROSITE" id="PS50110">
    <property type="entry name" value="RESPONSE_REGULATORY"/>
    <property type="match status" value="1"/>
</dbReference>
<dbReference type="InterPro" id="IPR018060">
    <property type="entry name" value="HTH_AraC"/>
</dbReference>
<keyword evidence="8" id="KW-0804">Transcription</keyword>
<keyword evidence="6" id="KW-0805">Transcription regulation</keyword>
<dbReference type="InterPro" id="IPR018062">
    <property type="entry name" value="HTH_AraC-typ_CS"/>
</dbReference>
<dbReference type="Pfam" id="PF00072">
    <property type="entry name" value="Response_reg"/>
    <property type="match status" value="1"/>
</dbReference>
<gene>
    <name evidence="14" type="ORF">H9705_07440</name>
</gene>
<dbReference type="InterPro" id="IPR051552">
    <property type="entry name" value="HptR"/>
</dbReference>
<dbReference type="InterPro" id="IPR001789">
    <property type="entry name" value="Sig_transdc_resp-reg_receiver"/>
</dbReference>
<evidence type="ECO:0000256" key="11">
    <source>
        <dbReference type="SAM" id="Coils"/>
    </source>
</evidence>
<reference evidence="14" key="2">
    <citation type="submission" date="2021-04" db="EMBL/GenBank/DDBJ databases">
        <authorList>
            <person name="Gilroy R."/>
        </authorList>
    </citation>
    <scope>NUCLEOTIDE SEQUENCE</scope>
    <source>
        <strain evidence="14">CHK185-5351</strain>
    </source>
</reference>
<dbReference type="GO" id="GO:0005737">
    <property type="term" value="C:cytoplasm"/>
    <property type="evidence" value="ECO:0007669"/>
    <property type="project" value="UniProtKB-SubCell"/>
</dbReference>
<reference evidence="14" key="1">
    <citation type="journal article" date="2021" name="PeerJ">
        <title>Extensive microbial diversity within the chicken gut microbiome revealed by metagenomics and culture.</title>
        <authorList>
            <person name="Gilroy R."/>
            <person name="Ravi A."/>
            <person name="Getino M."/>
            <person name="Pursley I."/>
            <person name="Horton D.L."/>
            <person name="Alikhan N.F."/>
            <person name="Baker D."/>
            <person name="Gharbi K."/>
            <person name="Hall N."/>
            <person name="Watson M."/>
            <person name="Adriaenssens E.M."/>
            <person name="Foster-Nyarko E."/>
            <person name="Jarju S."/>
            <person name="Secka A."/>
            <person name="Antonio M."/>
            <person name="Oren A."/>
            <person name="Chaudhuri R.R."/>
            <person name="La Ragione R."/>
            <person name="Hildebrand F."/>
            <person name="Pallen M.J."/>
        </authorList>
    </citation>
    <scope>NUCLEOTIDE SEQUENCE</scope>
    <source>
        <strain evidence="14">CHK185-5351</strain>
    </source>
</reference>
<comment type="function">
    <text evidence="9">May play the central regulatory role in sporulation. It may be an element of the effector pathway responsible for the activation of sporulation genes in response to nutritional stress. Spo0A may act in concert with spo0H (a sigma factor) to control the expression of some genes that are critical to the sporulation process.</text>
</comment>
<feature type="coiled-coil region" evidence="11">
    <location>
        <begin position="106"/>
        <end position="140"/>
    </location>
</feature>
<name>A0A9D2SNQ1_9FIRM</name>
<evidence type="ECO:0000256" key="2">
    <source>
        <dbReference type="ARBA" id="ARBA00018672"/>
    </source>
</evidence>
<dbReference type="SUPFAM" id="SSF52172">
    <property type="entry name" value="CheY-like"/>
    <property type="match status" value="1"/>
</dbReference>
<evidence type="ECO:0000256" key="7">
    <source>
        <dbReference type="ARBA" id="ARBA00023125"/>
    </source>
</evidence>
<dbReference type="PANTHER" id="PTHR42713">
    <property type="entry name" value="HISTIDINE KINASE-RELATED"/>
    <property type="match status" value="1"/>
</dbReference>
<dbReference type="GO" id="GO:0003700">
    <property type="term" value="F:DNA-binding transcription factor activity"/>
    <property type="evidence" value="ECO:0007669"/>
    <property type="project" value="InterPro"/>
</dbReference>
<evidence type="ECO:0000259" key="13">
    <source>
        <dbReference type="PROSITE" id="PS50110"/>
    </source>
</evidence>
<evidence type="ECO:0000256" key="5">
    <source>
        <dbReference type="ARBA" id="ARBA00023012"/>
    </source>
</evidence>
<keyword evidence="11" id="KW-0175">Coiled coil</keyword>
<keyword evidence="7" id="KW-0238">DNA-binding</keyword>
<accession>A0A9D2SNQ1</accession>